<dbReference type="EMBL" id="MCBR01012211">
    <property type="protein sequence ID" value="RKF65383.1"/>
    <property type="molecule type" value="Genomic_DNA"/>
</dbReference>
<dbReference type="AlphaFoldDB" id="A0A420I6P4"/>
<comment type="caution">
    <text evidence="2">The sequence shown here is derived from an EMBL/GenBank/DDBJ whole genome shotgun (WGS) entry which is preliminary data.</text>
</comment>
<protein>
    <submittedName>
        <fullName evidence="2">Uncharacterized protein</fullName>
    </submittedName>
</protein>
<proteinExistence type="predicted"/>
<dbReference type="OrthoDB" id="10456694at2759"/>
<feature type="compositionally biased region" description="Polar residues" evidence="1">
    <location>
        <begin position="1"/>
        <end position="10"/>
    </location>
</feature>
<feature type="compositionally biased region" description="Polar residues" evidence="1">
    <location>
        <begin position="20"/>
        <end position="31"/>
    </location>
</feature>
<name>A0A420I6P4_9PEZI</name>
<accession>A0A420I6P4</accession>
<evidence type="ECO:0000313" key="2">
    <source>
        <dbReference type="EMBL" id="RKF65383.1"/>
    </source>
</evidence>
<feature type="region of interest" description="Disordered" evidence="1">
    <location>
        <begin position="1"/>
        <end position="31"/>
    </location>
</feature>
<evidence type="ECO:0000256" key="1">
    <source>
        <dbReference type="SAM" id="MobiDB-lite"/>
    </source>
</evidence>
<gene>
    <name evidence="2" type="ORF">GcC1_122013</name>
</gene>
<reference evidence="2 3" key="1">
    <citation type="journal article" date="2018" name="BMC Genomics">
        <title>Comparative genome analyses reveal sequence features reflecting distinct modes of host-adaptation between dicot and monocot powdery mildew.</title>
        <authorList>
            <person name="Wu Y."/>
            <person name="Ma X."/>
            <person name="Pan Z."/>
            <person name="Kale S.D."/>
            <person name="Song Y."/>
            <person name="King H."/>
            <person name="Zhang Q."/>
            <person name="Presley C."/>
            <person name="Deng X."/>
            <person name="Wei C.I."/>
            <person name="Xiao S."/>
        </authorList>
    </citation>
    <scope>NUCLEOTIDE SEQUENCE [LARGE SCALE GENOMIC DNA]</scope>
    <source>
        <strain evidence="2">UCSC1</strain>
    </source>
</reference>
<evidence type="ECO:0000313" key="3">
    <source>
        <dbReference type="Proteomes" id="UP000285405"/>
    </source>
</evidence>
<sequence>MLDSTPTNISPCPPIHHRTQINSQSPVEGSQMSNVYNAQKEVGNETPIAMFQPPGFGSFNSSRSINVENITPQGQVTHSVLLTELSRMYEGLVQKMVMDNGALMATLKADNKSLREEMYSLRREVHSTYLVQSIPGGVLDMKKPKQREHT</sequence>
<organism evidence="2 3">
    <name type="scientific">Golovinomyces cichoracearum</name>
    <dbReference type="NCBI Taxonomy" id="62708"/>
    <lineage>
        <taxon>Eukaryota</taxon>
        <taxon>Fungi</taxon>
        <taxon>Dikarya</taxon>
        <taxon>Ascomycota</taxon>
        <taxon>Pezizomycotina</taxon>
        <taxon>Leotiomycetes</taxon>
        <taxon>Erysiphales</taxon>
        <taxon>Erysiphaceae</taxon>
        <taxon>Golovinomyces</taxon>
    </lineage>
</organism>
<dbReference type="Proteomes" id="UP000285405">
    <property type="component" value="Unassembled WGS sequence"/>
</dbReference>